<proteinExistence type="predicted"/>
<evidence type="ECO:0000256" key="1">
    <source>
        <dbReference type="SAM" id="MobiDB-lite"/>
    </source>
</evidence>
<comment type="caution">
    <text evidence="2">The sequence shown here is derived from an EMBL/GenBank/DDBJ whole genome shotgun (WGS) entry which is preliminary data.</text>
</comment>
<dbReference type="AlphaFoldDB" id="A0AAE1FZA5"/>
<feature type="region of interest" description="Disordered" evidence="1">
    <location>
        <begin position="1"/>
        <end position="23"/>
    </location>
</feature>
<keyword evidence="3" id="KW-1185">Reference proteome</keyword>
<evidence type="ECO:0000313" key="2">
    <source>
        <dbReference type="EMBL" id="KAK3883215.1"/>
    </source>
</evidence>
<organism evidence="2 3">
    <name type="scientific">Petrolisthes cinctipes</name>
    <name type="common">Flat porcelain crab</name>
    <dbReference type="NCBI Taxonomy" id="88211"/>
    <lineage>
        <taxon>Eukaryota</taxon>
        <taxon>Metazoa</taxon>
        <taxon>Ecdysozoa</taxon>
        <taxon>Arthropoda</taxon>
        <taxon>Crustacea</taxon>
        <taxon>Multicrustacea</taxon>
        <taxon>Malacostraca</taxon>
        <taxon>Eumalacostraca</taxon>
        <taxon>Eucarida</taxon>
        <taxon>Decapoda</taxon>
        <taxon>Pleocyemata</taxon>
        <taxon>Anomura</taxon>
        <taxon>Galatheoidea</taxon>
        <taxon>Porcellanidae</taxon>
        <taxon>Petrolisthes</taxon>
    </lineage>
</organism>
<reference evidence="2" key="1">
    <citation type="submission" date="2023-10" db="EMBL/GenBank/DDBJ databases">
        <title>Genome assemblies of two species of porcelain crab, Petrolisthes cinctipes and Petrolisthes manimaculis (Anomura: Porcellanidae).</title>
        <authorList>
            <person name="Angst P."/>
        </authorList>
    </citation>
    <scope>NUCLEOTIDE SEQUENCE</scope>
    <source>
        <strain evidence="2">PB745_01</strain>
        <tissue evidence="2">Gill</tissue>
    </source>
</reference>
<accession>A0AAE1FZA5</accession>
<dbReference type="EMBL" id="JAWQEG010001003">
    <property type="protein sequence ID" value="KAK3883215.1"/>
    <property type="molecule type" value="Genomic_DNA"/>
</dbReference>
<dbReference type="Proteomes" id="UP001286313">
    <property type="component" value="Unassembled WGS sequence"/>
</dbReference>
<feature type="compositionally biased region" description="Basic and acidic residues" evidence="1">
    <location>
        <begin position="10"/>
        <end position="23"/>
    </location>
</feature>
<gene>
    <name evidence="2" type="ORF">Pcinc_012443</name>
</gene>
<name>A0AAE1FZA5_PETCI</name>
<evidence type="ECO:0000313" key="3">
    <source>
        <dbReference type="Proteomes" id="UP001286313"/>
    </source>
</evidence>
<sequence>MTGGETGGDLEGRKKETRTDERRDKAVISINRLRIYINLKTVSKELQGMEAGWVMKGEVCPGGKNESALIFRAASWGASTRTYTMTGSGSGYGSALRENLLLLISMVRFETT</sequence>
<protein>
    <submittedName>
        <fullName evidence="2">Uncharacterized protein</fullName>
    </submittedName>
</protein>